<dbReference type="Gene3D" id="2.60.40.10">
    <property type="entry name" value="Immunoglobulins"/>
    <property type="match status" value="2"/>
</dbReference>
<accession>C7PX53</accession>
<gene>
    <name evidence="3" type="ordered locus">Caci_0452</name>
</gene>
<evidence type="ECO:0000313" key="4">
    <source>
        <dbReference type="Proteomes" id="UP000000851"/>
    </source>
</evidence>
<dbReference type="eggNOG" id="COG3209">
    <property type="taxonomic scope" value="Bacteria"/>
</dbReference>
<dbReference type="AlphaFoldDB" id="C7PX53"/>
<dbReference type="Pfam" id="PF16640">
    <property type="entry name" value="Big_3_5"/>
    <property type="match status" value="2"/>
</dbReference>
<name>C7PX53_CATAD</name>
<evidence type="ECO:0000313" key="3">
    <source>
        <dbReference type="EMBL" id="ACU69404.1"/>
    </source>
</evidence>
<reference evidence="3 4" key="1">
    <citation type="journal article" date="2009" name="Stand. Genomic Sci.">
        <title>Complete genome sequence of Catenulispora acidiphila type strain (ID 139908).</title>
        <authorList>
            <person name="Copeland A."/>
            <person name="Lapidus A."/>
            <person name="Glavina Del Rio T."/>
            <person name="Nolan M."/>
            <person name="Lucas S."/>
            <person name="Chen F."/>
            <person name="Tice H."/>
            <person name="Cheng J.F."/>
            <person name="Bruce D."/>
            <person name="Goodwin L."/>
            <person name="Pitluck S."/>
            <person name="Mikhailova N."/>
            <person name="Pati A."/>
            <person name="Ivanova N."/>
            <person name="Mavromatis K."/>
            <person name="Chen A."/>
            <person name="Palaniappan K."/>
            <person name="Chain P."/>
            <person name="Land M."/>
            <person name="Hauser L."/>
            <person name="Chang Y.J."/>
            <person name="Jeffries C.D."/>
            <person name="Chertkov O."/>
            <person name="Brettin T."/>
            <person name="Detter J.C."/>
            <person name="Han C."/>
            <person name="Ali Z."/>
            <person name="Tindall B.J."/>
            <person name="Goker M."/>
            <person name="Bristow J."/>
            <person name="Eisen J.A."/>
            <person name="Markowitz V."/>
            <person name="Hugenholtz P."/>
            <person name="Kyrpides N.C."/>
            <person name="Klenk H.P."/>
        </authorList>
    </citation>
    <scope>NUCLEOTIDE SEQUENCE [LARGE SCALE GENOMIC DNA]</scope>
    <source>
        <strain evidence="4">DSM 44928 / JCM 14897 / NBRC 102108 / NRRL B-24433 / ID139908</strain>
    </source>
</reference>
<dbReference type="eggNOG" id="COG3391">
    <property type="taxonomic scope" value="Bacteria"/>
</dbReference>
<dbReference type="KEGG" id="cai:Caci_0452"/>
<feature type="domain" description="Bacterial Ig-like" evidence="2">
    <location>
        <begin position="270"/>
        <end position="355"/>
    </location>
</feature>
<feature type="chain" id="PRO_5038374568" evidence="1">
    <location>
        <begin position="34"/>
        <end position="525"/>
    </location>
</feature>
<organism evidence="3 4">
    <name type="scientific">Catenulispora acidiphila (strain DSM 44928 / JCM 14897 / NBRC 102108 / NRRL B-24433 / ID139908)</name>
    <dbReference type="NCBI Taxonomy" id="479433"/>
    <lineage>
        <taxon>Bacteria</taxon>
        <taxon>Bacillati</taxon>
        <taxon>Actinomycetota</taxon>
        <taxon>Actinomycetes</taxon>
        <taxon>Catenulisporales</taxon>
        <taxon>Catenulisporaceae</taxon>
        <taxon>Catenulispora</taxon>
    </lineage>
</organism>
<dbReference type="RefSeq" id="WP_012784699.1">
    <property type="nucleotide sequence ID" value="NC_013131.1"/>
</dbReference>
<dbReference type="Proteomes" id="UP000000851">
    <property type="component" value="Chromosome"/>
</dbReference>
<proteinExistence type="predicted"/>
<sequence length="525" mass="51155" precursor="true">MFSNRFARYAATAVAAATAVGVMTVLSAATASAAASGTITFSPGSGADTSVFNVETSGVCPANDTYIDATISGGGFPANAVAINKEPVSVLTATQTGYEIAISNNLRQLATNYAVTKLDPNASGQTPYTIDVQCIPALGNTVGADFAGQLTFTSETAWSSASSTPTTTTLGLAPTSPVSFGSQVTLTATVNPAAAGSVTFFDGATALNATPVAVANGTASYQTSSLAVGAHTITAAFTSTDANFANSTSAASTYTVGQAGPVATTTSLVSTPGSAQVAGGNVDLTASVQPATAAGSVTFMDGATSLGTVAVSNGSAVFNTTALALGSHSLTASFVPTNTTAYGSSASPAVPFTVTKYVPPTATETITTTVDAGSLNISVPTGQVSLPDPALNSNGTLFTTSGSLETVTVTDNRAGNPGWTASGLATAFAQTGGSVQISAENLGWTPGTPTGSAGQTLTTGPSVAPANGVAASDNGALGLSQSRTLVSAASGAGLGTAKIGATLALNVPTTTTAGTYQSTLTLTVI</sequence>
<dbReference type="STRING" id="479433.Caci_0452"/>
<dbReference type="InterPro" id="IPR013783">
    <property type="entry name" value="Ig-like_fold"/>
</dbReference>
<feature type="domain" description="Bacterial Ig-like" evidence="2">
    <location>
        <begin position="175"/>
        <end position="256"/>
    </location>
</feature>
<protein>
    <submittedName>
        <fullName evidence="3">NHL repeat-containing protein</fullName>
    </submittedName>
</protein>
<dbReference type="EMBL" id="CP001700">
    <property type="protein sequence ID" value="ACU69404.1"/>
    <property type="molecule type" value="Genomic_DNA"/>
</dbReference>
<evidence type="ECO:0000256" key="1">
    <source>
        <dbReference type="SAM" id="SignalP"/>
    </source>
</evidence>
<evidence type="ECO:0000259" key="2">
    <source>
        <dbReference type="Pfam" id="PF16640"/>
    </source>
</evidence>
<dbReference type="GO" id="GO:0005975">
    <property type="term" value="P:carbohydrate metabolic process"/>
    <property type="evidence" value="ECO:0007669"/>
    <property type="project" value="UniProtKB-ARBA"/>
</dbReference>
<dbReference type="InterPro" id="IPR032109">
    <property type="entry name" value="Big_3_5"/>
</dbReference>
<dbReference type="OrthoDB" id="4451361at2"/>
<keyword evidence="4" id="KW-1185">Reference proteome</keyword>
<dbReference type="HOGENOM" id="CLU_522388_0_0_11"/>
<feature type="signal peptide" evidence="1">
    <location>
        <begin position="1"/>
        <end position="33"/>
    </location>
</feature>
<keyword evidence="1" id="KW-0732">Signal</keyword>
<dbReference type="InParanoid" id="C7PX53"/>